<protein>
    <submittedName>
        <fullName evidence="1">Uncharacterized protein</fullName>
    </submittedName>
</protein>
<gene>
    <name evidence="1" type="ORF">Tci_930880</name>
</gene>
<dbReference type="AlphaFoldDB" id="A0A699XPT2"/>
<feature type="non-terminal residue" evidence="1">
    <location>
        <position position="1"/>
    </location>
</feature>
<sequence length="84" mass="9042">RLRAALAHHQRRPQPHFVGLQPGKLRLRRQVPVYGHAARGWLVEVCPGPARGSVPGRGAGLALVERKLYAAADGRVGPEAAPEL</sequence>
<accession>A0A699XPT2</accession>
<proteinExistence type="predicted"/>
<evidence type="ECO:0000313" key="1">
    <source>
        <dbReference type="EMBL" id="GFD58911.1"/>
    </source>
</evidence>
<feature type="non-terminal residue" evidence="1">
    <location>
        <position position="84"/>
    </location>
</feature>
<name>A0A699XPT2_TANCI</name>
<comment type="caution">
    <text evidence="1">The sequence shown here is derived from an EMBL/GenBank/DDBJ whole genome shotgun (WGS) entry which is preliminary data.</text>
</comment>
<organism evidence="1">
    <name type="scientific">Tanacetum cinerariifolium</name>
    <name type="common">Dalmatian daisy</name>
    <name type="synonym">Chrysanthemum cinerariifolium</name>
    <dbReference type="NCBI Taxonomy" id="118510"/>
    <lineage>
        <taxon>Eukaryota</taxon>
        <taxon>Viridiplantae</taxon>
        <taxon>Streptophyta</taxon>
        <taxon>Embryophyta</taxon>
        <taxon>Tracheophyta</taxon>
        <taxon>Spermatophyta</taxon>
        <taxon>Magnoliopsida</taxon>
        <taxon>eudicotyledons</taxon>
        <taxon>Gunneridae</taxon>
        <taxon>Pentapetalae</taxon>
        <taxon>asterids</taxon>
        <taxon>campanulids</taxon>
        <taxon>Asterales</taxon>
        <taxon>Asteraceae</taxon>
        <taxon>Asteroideae</taxon>
        <taxon>Anthemideae</taxon>
        <taxon>Anthemidinae</taxon>
        <taxon>Tanacetum</taxon>
    </lineage>
</organism>
<reference evidence="1" key="1">
    <citation type="journal article" date="2019" name="Sci. Rep.">
        <title>Draft genome of Tanacetum cinerariifolium, the natural source of mosquito coil.</title>
        <authorList>
            <person name="Yamashiro T."/>
            <person name="Shiraishi A."/>
            <person name="Satake H."/>
            <person name="Nakayama K."/>
        </authorList>
    </citation>
    <scope>NUCLEOTIDE SEQUENCE</scope>
</reference>
<dbReference type="EMBL" id="BKCJ011859014">
    <property type="protein sequence ID" value="GFD58911.1"/>
    <property type="molecule type" value="Genomic_DNA"/>
</dbReference>